<sequence>MKRPLIGVSGSHMVDDHGPFAGYHRSYVNDDYIRSVNEAGGVAILVPFTEDEEAAREIMSRVDGLVLSGGHDVYPLLYGEEPCRQIGPVWPARDRFDQLLLAEAEKRGIPVMGICRGCQIINVAHGGTLYQDLSLDKNSFVKHSQNQDPATPTHTVEIQAGSRAARILGRTEWVTNTHHHQTVHQVGEGLKVTGRAKDGTVEIMEGIGETYLMAYQFHPEMMSINNDQAKAIFTDFIAAAKGEKA</sequence>
<dbReference type="EMBL" id="FNOP01000006">
    <property type="protein sequence ID" value="SDW81549.1"/>
    <property type="molecule type" value="Genomic_DNA"/>
</dbReference>
<dbReference type="PROSITE" id="PS51273">
    <property type="entry name" value="GATASE_TYPE_1"/>
    <property type="match status" value="1"/>
</dbReference>
<dbReference type="InterPro" id="IPR011697">
    <property type="entry name" value="Peptidase_C26"/>
</dbReference>
<dbReference type="SUPFAM" id="SSF52317">
    <property type="entry name" value="Class I glutamine amidotransferase-like"/>
    <property type="match status" value="1"/>
</dbReference>
<reference evidence="1 2" key="1">
    <citation type="submission" date="2016-10" db="EMBL/GenBank/DDBJ databases">
        <authorList>
            <person name="Varghese N."/>
            <person name="Submissions S."/>
        </authorList>
    </citation>
    <scope>NUCLEOTIDE SEQUENCE [LARGE SCALE GENOMIC DNA]</scope>
    <source>
        <strain evidence="1 2">WCC6</strain>
    </source>
</reference>
<dbReference type="RefSeq" id="WP_041666262.1">
    <property type="nucleotide sequence ID" value="NZ_CAMEFB010000001.1"/>
</dbReference>
<dbReference type="PANTHER" id="PTHR43235">
    <property type="entry name" value="GLUTAMINE AMIDOTRANSFERASE PB2B2.05-RELATED"/>
    <property type="match status" value="1"/>
</dbReference>
<name>A0A1H2WNI2_ACIFE</name>
<dbReference type="Proteomes" id="UP000182379">
    <property type="component" value="Unassembled WGS sequence"/>
</dbReference>
<dbReference type="PANTHER" id="PTHR43235:SF1">
    <property type="entry name" value="GLUTAMINE AMIDOTRANSFERASE PB2B2.05-RELATED"/>
    <property type="match status" value="1"/>
</dbReference>
<organism evidence="1 2">
    <name type="scientific">Acidaminococcus fermentans</name>
    <dbReference type="NCBI Taxonomy" id="905"/>
    <lineage>
        <taxon>Bacteria</taxon>
        <taxon>Bacillati</taxon>
        <taxon>Bacillota</taxon>
        <taxon>Negativicutes</taxon>
        <taxon>Acidaminococcales</taxon>
        <taxon>Acidaminococcaceae</taxon>
        <taxon>Acidaminococcus</taxon>
    </lineage>
</organism>
<dbReference type="FunFam" id="3.40.50.880:FF:000030">
    <property type="entry name" value="Gamma-glutamyl-gamma-aminobutyrate hydrolase PuuD"/>
    <property type="match status" value="1"/>
</dbReference>
<dbReference type="Gene3D" id="3.40.50.880">
    <property type="match status" value="1"/>
</dbReference>
<proteinExistence type="predicted"/>
<dbReference type="InterPro" id="IPR044668">
    <property type="entry name" value="PuuD-like"/>
</dbReference>
<gene>
    <name evidence="1" type="ORF">SAMN05216495_10689</name>
</gene>
<evidence type="ECO:0000313" key="2">
    <source>
        <dbReference type="Proteomes" id="UP000182379"/>
    </source>
</evidence>
<comment type="caution">
    <text evidence="1">The sequence shown here is derived from an EMBL/GenBank/DDBJ whole genome shotgun (WGS) entry which is preliminary data.</text>
</comment>
<dbReference type="AlphaFoldDB" id="A0A1H2WNI2"/>
<dbReference type="GO" id="GO:0006598">
    <property type="term" value="P:polyamine catabolic process"/>
    <property type="evidence" value="ECO:0007669"/>
    <property type="project" value="TreeGrafter"/>
</dbReference>
<dbReference type="GO" id="GO:0016740">
    <property type="term" value="F:transferase activity"/>
    <property type="evidence" value="ECO:0007669"/>
    <property type="project" value="UniProtKB-KW"/>
</dbReference>
<accession>A0A1H2WNI2</accession>
<dbReference type="InterPro" id="IPR029062">
    <property type="entry name" value="Class_I_gatase-like"/>
</dbReference>
<protein>
    <submittedName>
        <fullName evidence="1">Putative glutamine amidotransferase</fullName>
    </submittedName>
</protein>
<dbReference type="CDD" id="cd01745">
    <property type="entry name" value="GATase1_2"/>
    <property type="match status" value="1"/>
</dbReference>
<keyword evidence="1" id="KW-0808">Transferase</keyword>
<dbReference type="GO" id="GO:0005829">
    <property type="term" value="C:cytosol"/>
    <property type="evidence" value="ECO:0007669"/>
    <property type="project" value="TreeGrafter"/>
</dbReference>
<evidence type="ECO:0000313" key="1">
    <source>
        <dbReference type="EMBL" id="SDW81549.1"/>
    </source>
</evidence>
<keyword evidence="1" id="KW-0315">Glutamine amidotransferase</keyword>
<dbReference type="GO" id="GO:0033969">
    <property type="term" value="F:gamma-glutamyl-gamma-aminobutyrate hydrolase activity"/>
    <property type="evidence" value="ECO:0007669"/>
    <property type="project" value="TreeGrafter"/>
</dbReference>
<dbReference type="Pfam" id="PF07722">
    <property type="entry name" value="Peptidase_C26"/>
    <property type="match status" value="1"/>
</dbReference>
<dbReference type="GeneID" id="78335542"/>